<evidence type="ECO:0000256" key="3">
    <source>
        <dbReference type="ARBA" id="ARBA00022729"/>
    </source>
</evidence>
<dbReference type="AlphaFoldDB" id="A0A286P0W4"/>
<evidence type="ECO:0000313" key="5">
    <source>
        <dbReference type="EMBL" id="BBA30657.1"/>
    </source>
</evidence>
<comment type="similarity">
    <text evidence="4">Belongs to the calycin superfamily. Triabin family.</text>
</comment>
<accession>A0A286P0W4</accession>
<dbReference type="GO" id="GO:0030682">
    <property type="term" value="P:symbiont-mediated perturbation of host defenses"/>
    <property type="evidence" value="ECO:0007669"/>
    <property type="project" value="InterPro"/>
</dbReference>
<dbReference type="GO" id="GO:0005576">
    <property type="term" value="C:extracellular region"/>
    <property type="evidence" value="ECO:0007669"/>
    <property type="project" value="UniProtKB-SubCell"/>
</dbReference>
<reference evidence="5" key="1">
    <citation type="journal article" date="2017" name="Acta Trop.">
        <title>Salivary gland transcripts of the kissing bug, Panstrongylus chinai, a vector of Chagas disease.</title>
        <authorList>
            <person name="Kato H."/>
            <person name="Jochim R.C."/>
            <person name="Gomez E.A."/>
            <person name="Tsunekawa S."/>
            <person name="Valenzuela J.G."/>
            <person name="Hashiguchi Y."/>
        </authorList>
    </citation>
    <scope>NUCLEOTIDE SEQUENCE</scope>
    <source>
        <tissue evidence="5">Salivary gland</tissue>
    </source>
</reference>
<name>A0A286P0W4_9HEMI</name>
<dbReference type="InterPro" id="IPR005657">
    <property type="entry name" value="Triabi/Procalin"/>
</dbReference>
<protein>
    <submittedName>
        <fullName evidence="5">Pc123, similar to Td23,salivary lipocalin</fullName>
    </submittedName>
</protein>
<evidence type="ECO:0000256" key="4">
    <source>
        <dbReference type="ARBA" id="ARBA00034121"/>
    </source>
</evidence>
<organism evidence="5">
    <name type="scientific">Panstrongylus chinai</name>
    <dbReference type="NCBI Taxonomy" id="156444"/>
    <lineage>
        <taxon>Eukaryota</taxon>
        <taxon>Metazoa</taxon>
        <taxon>Ecdysozoa</taxon>
        <taxon>Arthropoda</taxon>
        <taxon>Hexapoda</taxon>
        <taxon>Insecta</taxon>
        <taxon>Pterygota</taxon>
        <taxon>Neoptera</taxon>
        <taxon>Paraneoptera</taxon>
        <taxon>Hemiptera</taxon>
        <taxon>Heteroptera</taxon>
        <taxon>Panheteroptera</taxon>
        <taxon>Cimicomorpha</taxon>
        <taxon>Reduviidae</taxon>
        <taxon>Triatominae</taxon>
        <taxon>Panstrongylus</taxon>
    </lineage>
</organism>
<evidence type="ECO:0000256" key="2">
    <source>
        <dbReference type="ARBA" id="ARBA00022525"/>
    </source>
</evidence>
<keyword evidence="3" id="KW-0732">Signal</keyword>
<dbReference type="SUPFAM" id="SSF50814">
    <property type="entry name" value="Lipocalins"/>
    <property type="match status" value="1"/>
</dbReference>
<proteinExistence type="evidence at transcript level"/>
<evidence type="ECO:0000256" key="1">
    <source>
        <dbReference type="ARBA" id="ARBA00004613"/>
    </source>
</evidence>
<dbReference type="EMBL" id="AB999703">
    <property type="protein sequence ID" value="BBA30657.1"/>
    <property type="molecule type" value="mRNA"/>
</dbReference>
<dbReference type="InterPro" id="IPR012674">
    <property type="entry name" value="Calycin"/>
</dbReference>
<sequence length="91" mass="10607">MCYNYMIFSHSKFHLTNMKSIIAVIFLGTVTCAFAAYIPYMSEKCLDVTAMSNFQPERFFSGTWYVTHAKDGTKATICHKYITKNRTRWQV</sequence>
<comment type="subcellular location">
    <subcellularLocation>
        <location evidence="1">Secreted</location>
    </subcellularLocation>
</comment>
<dbReference type="Pfam" id="PF03973">
    <property type="entry name" value="Triabin"/>
    <property type="match status" value="1"/>
</dbReference>
<dbReference type="Gene3D" id="2.40.128.20">
    <property type="match status" value="1"/>
</dbReference>
<keyword evidence="2" id="KW-0964">Secreted</keyword>